<organism evidence="1 2">
    <name type="scientific">Flavobacterium xanthum</name>
    <dbReference type="NCBI Taxonomy" id="69322"/>
    <lineage>
        <taxon>Bacteria</taxon>
        <taxon>Pseudomonadati</taxon>
        <taxon>Bacteroidota</taxon>
        <taxon>Flavobacteriia</taxon>
        <taxon>Flavobacteriales</taxon>
        <taxon>Flavobacteriaceae</taxon>
        <taxon>Flavobacterium</taxon>
    </lineage>
</organism>
<proteinExistence type="predicted"/>
<name>A0A1M7HBL9_9FLAO</name>
<evidence type="ECO:0000313" key="2">
    <source>
        <dbReference type="Proteomes" id="UP000184260"/>
    </source>
</evidence>
<keyword evidence="2" id="KW-1185">Reference proteome</keyword>
<dbReference type="EMBL" id="FRBU01000027">
    <property type="protein sequence ID" value="SHM25766.1"/>
    <property type="molecule type" value="Genomic_DNA"/>
</dbReference>
<dbReference type="STRING" id="69322.SAMN05443669_102731"/>
<evidence type="ECO:0008006" key="3">
    <source>
        <dbReference type="Google" id="ProtNLM"/>
    </source>
</evidence>
<dbReference type="AlphaFoldDB" id="A0A1M7HBL9"/>
<gene>
    <name evidence="1" type="ORF">SAMN05443669_102731</name>
</gene>
<dbReference type="SUPFAM" id="SSF101898">
    <property type="entry name" value="NHL repeat"/>
    <property type="match status" value="1"/>
</dbReference>
<reference evidence="2" key="1">
    <citation type="submission" date="2016-11" db="EMBL/GenBank/DDBJ databases">
        <authorList>
            <person name="Varghese N."/>
            <person name="Submissions S."/>
        </authorList>
    </citation>
    <scope>NUCLEOTIDE SEQUENCE [LARGE SCALE GENOMIC DNA]</scope>
    <source>
        <strain evidence="2">DSM 3661</strain>
    </source>
</reference>
<sequence length="313" mass="35853">MNFLNCFLLFPYAIQINVKFFFMKKYFLLSFSFILMGCQQESNSLTPLFSFPNKLKEVSGITYVPSANLLWVLEDRGNPNAIYSINSNGKIENTLTISNTDNIDWEDITKDKEGNLYIGDFGNNDNERKDLSIYKIDKNALQSKSATPVYKISFTYPEHKDFPPKKSEMFYDVEGFFEFKDNFYLFTKNRSKGFDGTAFLYKIPNAPGVHLAVLMGKFETCTVYNSCAITSATISPNDEKVAILTHDKLFLFENFKNDDFLNGTKTVLELNHFSQKEAACFKDNDRLFLADERTKSIGGNVYNVSLKMLKSKS</sequence>
<protein>
    <recommendedName>
        <fullName evidence="3">SdiA-regulated</fullName>
    </recommendedName>
</protein>
<dbReference type="Proteomes" id="UP000184260">
    <property type="component" value="Unassembled WGS sequence"/>
</dbReference>
<evidence type="ECO:0000313" key="1">
    <source>
        <dbReference type="EMBL" id="SHM25766.1"/>
    </source>
</evidence>
<accession>A0A1M7HBL9</accession>